<dbReference type="Proteomes" id="UP000521322">
    <property type="component" value="Unassembled WGS sequence"/>
</dbReference>
<dbReference type="InterPro" id="IPR051188">
    <property type="entry name" value="PHD-type_Zinc_Finger"/>
</dbReference>
<dbReference type="Pfam" id="PF13771">
    <property type="entry name" value="zf-HC5HC2H"/>
    <property type="match status" value="1"/>
</dbReference>
<keyword evidence="1" id="KW-0479">Metal-binding</keyword>
<dbReference type="EMBL" id="VZRN01001382">
    <property type="protein sequence ID" value="NWV75987.1"/>
    <property type="molecule type" value="Genomic_DNA"/>
</dbReference>
<dbReference type="GO" id="GO:0005634">
    <property type="term" value="C:nucleus"/>
    <property type="evidence" value="ECO:0007669"/>
    <property type="project" value="TreeGrafter"/>
</dbReference>
<evidence type="ECO:0000256" key="3">
    <source>
        <dbReference type="ARBA" id="ARBA00022833"/>
    </source>
</evidence>
<comment type="caution">
    <text evidence="5">The sequence shown here is derived from an EMBL/GenBank/DDBJ whole genome shotgun (WGS) entry which is preliminary data.</text>
</comment>
<feature type="non-terminal residue" evidence="5">
    <location>
        <position position="180"/>
    </location>
</feature>
<accession>A0A7K6HKG2</accession>
<dbReference type="GO" id="GO:0008270">
    <property type="term" value="F:zinc ion binding"/>
    <property type="evidence" value="ECO:0007669"/>
    <property type="project" value="UniProtKB-KW"/>
</dbReference>
<sequence>CFICHKMGASFTCSHLGCDHTFHLPCAPEGECVTQYFGAYRSFCWEHRPQQAMHTHPSQDDTCSICLDTAEHKNSYKTLECPTCQDARFHRHCIQRLALHAGIAFPSPCCLNQEPFLMEMLTMGIPLSKSLAFLFPHHKPSGTNAAITKPMVGPFDQRRGRCDATTCLCPGGREHTEHKG</sequence>
<dbReference type="GO" id="GO:0016874">
    <property type="term" value="F:ligase activity"/>
    <property type="evidence" value="ECO:0007669"/>
    <property type="project" value="UniProtKB-KW"/>
</dbReference>
<organism evidence="5 6">
    <name type="scientific">Dasyornis broadbenti</name>
    <name type="common">rufous bristle-bird</name>
    <dbReference type="NCBI Taxonomy" id="243059"/>
    <lineage>
        <taxon>Eukaryota</taxon>
        <taxon>Metazoa</taxon>
        <taxon>Chordata</taxon>
        <taxon>Craniata</taxon>
        <taxon>Vertebrata</taxon>
        <taxon>Euteleostomi</taxon>
        <taxon>Archelosauria</taxon>
        <taxon>Archosauria</taxon>
        <taxon>Dinosauria</taxon>
        <taxon>Saurischia</taxon>
        <taxon>Theropoda</taxon>
        <taxon>Coelurosauria</taxon>
        <taxon>Aves</taxon>
        <taxon>Neognathae</taxon>
        <taxon>Neoaves</taxon>
        <taxon>Telluraves</taxon>
        <taxon>Australaves</taxon>
        <taxon>Passeriformes</taxon>
        <taxon>Meliphagoidea</taxon>
        <taxon>Dasyornithidae</taxon>
        <taxon>Dasyornis</taxon>
    </lineage>
</organism>
<reference evidence="5 6" key="1">
    <citation type="submission" date="2019-09" db="EMBL/GenBank/DDBJ databases">
        <title>Bird 10,000 Genomes (B10K) Project - Family phase.</title>
        <authorList>
            <person name="Zhang G."/>
        </authorList>
    </citation>
    <scope>NUCLEOTIDE SEQUENCE [LARGE SCALE GENOMIC DNA]</scope>
    <source>
        <strain evidence="5">B10K-DU-029-49</strain>
        <tissue evidence="5">Liver</tissue>
    </source>
</reference>
<keyword evidence="5" id="KW-0436">Ligase</keyword>
<dbReference type="PANTHER" id="PTHR12420">
    <property type="entry name" value="PHD FINGER PROTEIN"/>
    <property type="match status" value="1"/>
</dbReference>
<protein>
    <submittedName>
        <fullName evidence="5">G2E3 ligase</fullName>
    </submittedName>
</protein>
<dbReference type="PROSITE" id="PS51805">
    <property type="entry name" value="EPHD"/>
    <property type="match status" value="1"/>
</dbReference>
<dbReference type="InterPro" id="IPR034732">
    <property type="entry name" value="EPHD"/>
</dbReference>
<dbReference type="AlphaFoldDB" id="A0A7K6HKG2"/>
<keyword evidence="2" id="KW-0863">Zinc-finger</keyword>
<dbReference type="InterPro" id="IPR013083">
    <property type="entry name" value="Znf_RING/FYVE/PHD"/>
</dbReference>
<feature type="non-terminal residue" evidence="5">
    <location>
        <position position="1"/>
    </location>
</feature>
<evidence type="ECO:0000313" key="5">
    <source>
        <dbReference type="EMBL" id="NWV75987.1"/>
    </source>
</evidence>
<proteinExistence type="predicted"/>
<gene>
    <name evidence="5" type="primary">G2e3_0</name>
    <name evidence="5" type="ORF">DASBRO_R14471</name>
</gene>
<name>A0A7K6HKG2_9PASS</name>
<dbReference type="Gene3D" id="3.30.40.10">
    <property type="entry name" value="Zinc/RING finger domain, C3HC4 (zinc finger)"/>
    <property type="match status" value="2"/>
</dbReference>
<dbReference type="PANTHER" id="PTHR12420:SF47">
    <property type="entry name" value="PHD FINGER PROTEIN 7"/>
    <property type="match status" value="1"/>
</dbReference>
<feature type="domain" description="PHD-type" evidence="4">
    <location>
        <begin position="1"/>
        <end position="48"/>
    </location>
</feature>
<keyword evidence="6" id="KW-1185">Reference proteome</keyword>
<evidence type="ECO:0000259" key="4">
    <source>
        <dbReference type="PROSITE" id="PS51805"/>
    </source>
</evidence>
<evidence type="ECO:0000256" key="2">
    <source>
        <dbReference type="ARBA" id="ARBA00022771"/>
    </source>
</evidence>
<evidence type="ECO:0000313" key="6">
    <source>
        <dbReference type="Proteomes" id="UP000521322"/>
    </source>
</evidence>
<keyword evidence="3" id="KW-0862">Zinc</keyword>
<evidence type="ECO:0000256" key="1">
    <source>
        <dbReference type="ARBA" id="ARBA00022723"/>
    </source>
</evidence>